<feature type="transmembrane region" description="Helical" evidence="8">
    <location>
        <begin position="241"/>
        <end position="264"/>
    </location>
</feature>
<feature type="transmembrane region" description="Helical" evidence="8">
    <location>
        <begin position="107"/>
        <end position="126"/>
    </location>
</feature>
<dbReference type="NCBIfam" id="NF009306">
    <property type="entry name" value="PRK12663.1"/>
    <property type="match status" value="1"/>
</dbReference>
<proteinExistence type="inferred from homology"/>
<protein>
    <submittedName>
        <fullName evidence="10">Na(+) H(+) antiporter subunit D</fullName>
    </submittedName>
</protein>
<sequence>MRPEVALPVLLPLLSGAISLLFWRSRPMQRFIAVAGNIAFLIVSLWLFTTTLSEGYVTMQMGSWPAPFGITLIADMLSAVMVLMTGIIGLAMGIYSLATTGRGHEKFGYYPLMHLLLAGVAGAFLTGDIFNLYVWFEVMLVASFALLILGGERAQMEGAIKYVTLNLLASVIFLTAVGLLYGTVGTLNMADIALRMNAVEHNGMVEVLAVMFMVAFGIKAAAFPLFFWLPASYHTPPVAVSALFAGLLTKVGVYSLFRVFTLIFDQSMGYLQEIMLWGAVLTMVTGVLGAAAQYEFRRILSFHIVSQIGYMILGLALYTPLAIAGGVFAIMHNIIVKTNLFLISGITHRLQGTYQLKKMGGLYKERPWLAVAFFISAFSLAGVPPLSGFFAKFVIVRAGIEAEAYVVTAIALGVGLLTLYSMVKIWNEVFWKSLPEDNQVPESNTPSGDDGRLIKPSLWMMYLPVVVLALFSVLIGILAEPIMHVMTTIGDQLLAPRGYIDAVLGVSASAEDALLIPSELQVEIISGGDAP</sequence>
<feature type="transmembrane region" description="Helical" evidence="8">
    <location>
        <begin position="30"/>
        <end position="48"/>
    </location>
</feature>
<feature type="transmembrane region" description="Helical" evidence="8">
    <location>
        <begin position="368"/>
        <end position="390"/>
    </location>
</feature>
<evidence type="ECO:0000256" key="6">
    <source>
        <dbReference type="ARBA" id="ARBA00023136"/>
    </source>
</evidence>
<dbReference type="InterPro" id="IPR001750">
    <property type="entry name" value="ND/Mrp_TM"/>
</dbReference>
<comment type="subcellular location">
    <subcellularLocation>
        <location evidence="1">Cell membrane</location>
        <topology evidence="1">Multi-pass membrane protein</topology>
    </subcellularLocation>
    <subcellularLocation>
        <location evidence="7">Membrane</location>
        <topology evidence="7">Multi-pass membrane protein</topology>
    </subcellularLocation>
</comment>
<keyword evidence="4 7" id="KW-0812">Transmembrane</keyword>
<dbReference type="GO" id="GO:0042773">
    <property type="term" value="P:ATP synthesis coupled electron transport"/>
    <property type="evidence" value="ECO:0007669"/>
    <property type="project" value="InterPro"/>
</dbReference>
<dbReference type="GO" id="GO:0008137">
    <property type="term" value="F:NADH dehydrogenase (ubiquinone) activity"/>
    <property type="evidence" value="ECO:0007669"/>
    <property type="project" value="InterPro"/>
</dbReference>
<feature type="transmembrane region" description="Helical" evidence="8">
    <location>
        <begin position="68"/>
        <end position="95"/>
    </location>
</feature>
<dbReference type="InterPro" id="IPR050586">
    <property type="entry name" value="CPA3_Na-H_Antiporter_D"/>
</dbReference>
<feature type="transmembrane region" description="Helical" evidence="8">
    <location>
        <begin position="204"/>
        <end position="229"/>
    </location>
</feature>
<evidence type="ECO:0000256" key="5">
    <source>
        <dbReference type="ARBA" id="ARBA00022989"/>
    </source>
</evidence>
<dbReference type="EMBL" id="FUKM01000032">
    <property type="protein sequence ID" value="SJN12274.1"/>
    <property type="molecule type" value="Genomic_DNA"/>
</dbReference>
<reference evidence="10 11" key="1">
    <citation type="submission" date="2017-02" db="EMBL/GenBank/DDBJ databases">
        <authorList>
            <person name="Dridi B."/>
        </authorList>
    </citation>
    <scope>NUCLEOTIDE SEQUENCE [LARGE SCALE GENOMIC DNA]</scope>
    <source>
        <strain evidence="10 11">JB380</strain>
    </source>
</reference>
<accession>A0A1R4HY62</accession>
<keyword evidence="6 8" id="KW-0472">Membrane</keyword>
<feature type="transmembrane region" description="Helical" evidence="8">
    <location>
        <begin position="132"/>
        <end position="150"/>
    </location>
</feature>
<dbReference type="PANTHER" id="PTHR42703">
    <property type="entry name" value="NADH DEHYDROGENASE"/>
    <property type="match status" value="1"/>
</dbReference>
<keyword evidence="3" id="KW-1003">Cell membrane</keyword>
<feature type="transmembrane region" description="Helical" evidence="8">
    <location>
        <begin position="459"/>
        <end position="479"/>
    </location>
</feature>
<gene>
    <name evidence="10" type="ORF">CZ787_07710</name>
</gene>
<evidence type="ECO:0000256" key="1">
    <source>
        <dbReference type="ARBA" id="ARBA00004651"/>
    </source>
</evidence>
<dbReference type="PRINTS" id="PR01437">
    <property type="entry name" value="NUOXDRDTASE4"/>
</dbReference>
<feature type="transmembrane region" description="Helical" evidence="8">
    <location>
        <begin position="6"/>
        <end position="23"/>
    </location>
</feature>
<evidence type="ECO:0000313" key="10">
    <source>
        <dbReference type="EMBL" id="SJN12274.1"/>
    </source>
</evidence>
<name>A0A1R4HY62_9GAMM</name>
<dbReference type="Pfam" id="PF00361">
    <property type="entry name" value="Proton_antipo_M"/>
    <property type="match status" value="1"/>
</dbReference>
<feature type="domain" description="NADH:quinone oxidoreductase/Mrp antiporter transmembrane" evidence="9">
    <location>
        <begin position="128"/>
        <end position="414"/>
    </location>
</feature>
<dbReference type="GO" id="GO:0005886">
    <property type="term" value="C:plasma membrane"/>
    <property type="evidence" value="ECO:0007669"/>
    <property type="project" value="UniProtKB-SubCell"/>
</dbReference>
<feature type="transmembrane region" description="Helical" evidence="8">
    <location>
        <begin position="402"/>
        <end position="423"/>
    </location>
</feature>
<feature type="transmembrane region" description="Helical" evidence="8">
    <location>
        <begin position="308"/>
        <end position="331"/>
    </location>
</feature>
<dbReference type="Proteomes" id="UP000196331">
    <property type="component" value="Unassembled WGS sequence"/>
</dbReference>
<feature type="transmembrane region" description="Helical" evidence="8">
    <location>
        <begin position="162"/>
        <end position="184"/>
    </location>
</feature>
<evidence type="ECO:0000256" key="4">
    <source>
        <dbReference type="ARBA" id="ARBA00022692"/>
    </source>
</evidence>
<dbReference type="InterPro" id="IPR003918">
    <property type="entry name" value="NADH_UbQ_OxRdtase"/>
</dbReference>
<evidence type="ECO:0000256" key="3">
    <source>
        <dbReference type="ARBA" id="ARBA00022475"/>
    </source>
</evidence>
<dbReference type="OrthoDB" id="9768329at2"/>
<dbReference type="AlphaFoldDB" id="A0A1R4HY62"/>
<evidence type="ECO:0000256" key="8">
    <source>
        <dbReference type="SAM" id="Phobius"/>
    </source>
</evidence>
<feature type="transmembrane region" description="Helical" evidence="8">
    <location>
        <begin position="276"/>
        <end position="296"/>
    </location>
</feature>
<evidence type="ECO:0000259" key="9">
    <source>
        <dbReference type="Pfam" id="PF00361"/>
    </source>
</evidence>
<evidence type="ECO:0000256" key="2">
    <source>
        <dbReference type="ARBA" id="ARBA00005346"/>
    </source>
</evidence>
<evidence type="ECO:0000313" key="11">
    <source>
        <dbReference type="Proteomes" id="UP000196331"/>
    </source>
</evidence>
<comment type="similarity">
    <text evidence="2">Belongs to the CPA3 antiporters (TC 2.A.63) subunit D family.</text>
</comment>
<dbReference type="PANTHER" id="PTHR42703:SF1">
    <property type="entry name" value="NA(+)_H(+) ANTIPORTER SUBUNIT D1"/>
    <property type="match status" value="1"/>
</dbReference>
<keyword evidence="5 8" id="KW-1133">Transmembrane helix</keyword>
<evidence type="ECO:0000256" key="7">
    <source>
        <dbReference type="RuleBase" id="RU000320"/>
    </source>
</evidence>
<organism evidence="10 11">
    <name type="scientific">Halomonas citrativorans</name>
    <dbReference type="NCBI Taxonomy" id="2742612"/>
    <lineage>
        <taxon>Bacteria</taxon>
        <taxon>Pseudomonadati</taxon>
        <taxon>Pseudomonadota</taxon>
        <taxon>Gammaproteobacteria</taxon>
        <taxon>Oceanospirillales</taxon>
        <taxon>Halomonadaceae</taxon>
        <taxon>Halomonas</taxon>
    </lineage>
</organism>
<dbReference type="RefSeq" id="WP_087107781.1">
    <property type="nucleotide sequence ID" value="NZ_FUKM01000032.1"/>
</dbReference>
<comment type="caution">
    <text evidence="10">The sequence shown here is derived from an EMBL/GenBank/DDBJ whole genome shotgun (WGS) entry which is preliminary data.</text>
</comment>